<gene>
    <name evidence="1" type="ORF">KI810_01835</name>
</gene>
<dbReference type="EMBL" id="JAHCVK010000001">
    <property type="protein sequence ID" value="MBT0651786.1"/>
    <property type="molecule type" value="Genomic_DNA"/>
</dbReference>
<organism evidence="1 2">
    <name type="scientific">Geomobilimonas luticola</name>
    <dbReference type="NCBI Taxonomy" id="1114878"/>
    <lineage>
        <taxon>Bacteria</taxon>
        <taxon>Pseudomonadati</taxon>
        <taxon>Thermodesulfobacteriota</taxon>
        <taxon>Desulfuromonadia</taxon>
        <taxon>Geobacterales</taxon>
        <taxon>Geobacteraceae</taxon>
        <taxon>Geomobilimonas</taxon>
    </lineage>
</organism>
<dbReference type="Pfam" id="PF13646">
    <property type="entry name" value="HEAT_2"/>
    <property type="match status" value="1"/>
</dbReference>
<protein>
    <submittedName>
        <fullName evidence="1">HEAT repeat domain-containing protein</fullName>
    </submittedName>
</protein>
<keyword evidence="2" id="KW-1185">Reference proteome</keyword>
<sequence length="521" mass="57959">MERCKKIDKSLAERRGILLLLARLEQKNITVEEMEEIGTTLRKAGRRALSPLVRRLWRERNGELISKYAYLLDFFEDETWLEQLIQMVLRRKDLEDEGKAALLAALEGYGIDVTAPPFDRLLTEVGRPLQVSLPRLLDRGEEGLAAFLDNLLCYSPEGRLAVIAELATVSDPRVLTILEVLVGIDDNEIAQGAIAALGRIRSGAAAALLQRLCRQKDADLVELARRNLRRLAFLGIVPAGSPPPTAPLTIHATYAGPLDGNGNRTLCVAARDGNGRFSLLYLQTHDDKGMQSASGESGVDGEEMCRILADLEYDEGIVAVSPDYLLRLVGDAVYRSRECGVFLPVDFYLRQGMFGQGTFVPAPYEPDFGAFDLGRPGLSAPHLRASASLFDEELFVGWFVSSNRLYDFAEEWDLLEGGAERKLKGRALDSLLERCCKEVFPPLLEQIRRRLLLTADLVRESGGERALLERVLAVASSLSESSFPCHCHPFIRRLALESLQVARESLGEGYDPRRFTEDGEW</sequence>
<dbReference type="RefSeq" id="WP_214173781.1">
    <property type="nucleotide sequence ID" value="NZ_JAHCVK010000001.1"/>
</dbReference>
<reference evidence="1 2" key="1">
    <citation type="submission" date="2021-05" db="EMBL/GenBank/DDBJ databases">
        <title>The draft genome of Geobacter luticola JCM 17780.</title>
        <authorList>
            <person name="Xu Z."/>
            <person name="Masuda Y."/>
            <person name="Itoh H."/>
            <person name="Senoo K."/>
        </authorList>
    </citation>
    <scope>NUCLEOTIDE SEQUENCE [LARGE SCALE GENOMIC DNA]</scope>
    <source>
        <strain evidence="1 2">JCM 17780</strain>
    </source>
</reference>
<name>A0ABS5S8T0_9BACT</name>
<proteinExistence type="predicted"/>
<evidence type="ECO:0000313" key="1">
    <source>
        <dbReference type="EMBL" id="MBT0651786.1"/>
    </source>
</evidence>
<evidence type="ECO:0000313" key="2">
    <source>
        <dbReference type="Proteomes" id="UP000756860"/>
    </source>
</evidence>
<comment type="caution">
    <text evidence="1">The sequence shown here is derived from an EMBL/GenBank/DDBJ whole genome shotgun (WGS) entry which is preliminary data.</text>
</comment>
<dbReference type="Proteomes" id="UP000756860">
    <property type="component" value="Unassembled WGS sequence"/>
</dbReference>
<accession>A0ABS5S8T0</accession>